<sequence>MDAPTAADPPHHAAAPRPSLRVAVVMERLRAPSAWEDWRHRLAEVLVDEGQYGSAPRVLRDDGQTRQTLFPGLEMSLWRDEGEGYYLNLSSGAPVWFVMWRVDDEDPSRAWPELVTLSYNEAGRLLDAQERVDNHPLPAPLQAWLQAFTDEHYRPEPRKRRRPVSFQEPGQRGG</sequence>
<keyword evidence="3" id="KW-1185">Reference proteome</keyword>
<evidence type="ECO:0000313" key="2">
    <source>
        <dbReference type="EMBL" id="NDY91841.1"/>
    </source>
</evidence>
<dbReference type="EMBL" id="JAAGOH010000012">
    <property type="protein sequence ID" value="NDY91841.1"/>
    <property type="molecule type" value="Genomic_DNA"/>
</dbReference>
<dbReference type="RefSeq" id="WP_163457694.1">
    <property type="nucleotide sequence ID" value="NZ_JAAGOH010000012.1"/>
</dbReference>
<accession>A0A7C9TJ77</accession>
<dbReference type="AlphaFoldDB" id="A0A7C9TJ77"/>
<evidence type="ECO:0000313" key="3">
    <source>
        <dbReference type="Proteomes" id="UP000484255"/>
    </source>
</evidence>
<reference evidence="2 3" key="1">
    <citation type="submission" date="2020-02" db="EMBL/GenBank/DDBJ databases">
        <title>Ideonella bacterium strain TBM-1.</title>
        <authorList>
            <person name="Chen W.-M."/>
        </authorList>
    </citation>
    <scope>NUCLEOTIDE SEQUENCE [LARGE SCALE GENOMIC DNA]</scope>
    <source>
        <strain evidence="2 3">TBM-1</strain>
    </source>
</reference>
<feature type="region of interest" description="Disordered" evidence="1">
    <location>
        <begin position="152"/>
        <end position="174"/>
    </location>
</feature>
<gene>
    <name evidence="2" type="ORF">G3A44_11655</name>
</gene>
<evidence type="ECO:0000256" key="1">
    <source>
        <dbReference type="SAM" id="MobiDB-lite"/>
    </source>
</evidence>
<dbReference type="Proteomes" id="UP000484255">
    <property type="component" value="Unassembled WGS sequence"/>
</dbReference>
<name>A0A7C9TJ77_9BURK</name>
<organism evidence="2 3">
    <name type="scientific">Ideonella livida</name>
    <dbReference type="NCBI Taxonomy" id="2707176"/>
    <lineage>
        <taxon>Bacteria</taxon>
        <taxon>Pseudomonadati</taxon>
        <taxon>Pseudomonadota</taxon>
        <taxon>Betaproteobacteria</taxon>
        <taxon>Burkholderiales</taxon>
        <taxon>Sphaerotilaceae</taxon>
        <taxon>Ideonella</taxon>
    </lineage>
</organism>
<dbReference type="InterPro" id="IPR021736">
    <property type="entry name" value="DUF3305"/>
</dbReference>
<comment type="caution">
    <text evidence="2">The sequence shown here is derived from an EMBL/GenBank/DDBJ whole genome shotgun (WGS) entry which is preliminary data.</text>
</comment>
<dbReference type="Pfam" id="PF11749">
    <property type="entry name" value="DUF3305"/>
    <property type="match status" value="1"/>
</dbReference>
<proteinExistence type="predicted"/>
<protein>
    <submittedName>
        <fullName evidence="2">DUF3305 domain-containing protein</fullName>
    </submittedName>
</protein>